<keyword evidence="1" id="KW-1133">Transmembrane helix</keyword>
<comment type="caution">
    <text evidence="2">The sequence shown here is derived from an EMBL/GenBank/DDBJ whole genome shotgun (WGS) entry which is preliminary data.</text>
</comment>
<proteinExistence type="predicted"/>
<organism evidence="2 3">
    <name type="scientific">Methanohalophilus portucalensis FDF-1</name>
    <dbReference type="NCBI Taxonomy" id="523843"/>
    <lineage>
        <taxon>Archaea</taxon>
        <taxon>Methanobacteriati</taxon>
        <taxon>Methanobacteriota</taxon>
        <taxon>Stenosarchaea group</taxon>
        <taxon>Methanomicrobia</taxon>
        <taxon>Methanosarcinales</taxon>
        <taxon>Methanosarcinaceae</taxon>
        <taxon>Methanohalophilus</taxon>
    </lineage>
</organism>
<protein>
    <submittedName>
        <fullName evidence="2">Uncharacterized protein</fullName>
    </submittedName>
</protein>
<accession>A0A1L9C1P7</accession>
<dbReference type="EMBL" id="JWTK01000009">
    <property type="protein sequence ID" value="OJH48417.1"/>
    <property type="molecule type" value="Genomic_DNA"/>
</dbReference>
<dbReference type="AlphaFoldDB" id="A0A1L9C1P7"/>
<evidence type="ECO:0000313" key="2">
    <source>
        <dbReference type="EMBL" id="OJH48417.1"/>
    </source>
</evidence>
<reference evidence="2 3" key="1">
    <citation type="submission" date="2014-12" db="EMBL/GenBank/DDBJ databases">
        <title>The genome sequence of Methanohalophilus portucalensis strain FDF1.</title>
        <authorList>
            <person name="Lai M.-C."/>
            <person name="Lai S.-J."/>
        </authorList>
    </citation>
    <scope>NUCLEOTIDE SEQUENCE [LARGE SCALE GENOMIC DNA]</scope>
    <source>
        <strain evidence="2 3">FDF-1</strain>
    </source>
</reference>
<keyword evidence="1" id="KW-0472">Membrane</keyword>
<sequence length="30" mass="3632">MIEGNNPFYFSFLFLVCVLFFFDLLVADYF</sequence>
<keyword evidence="1" id="KW-0812">Transmembrane</keyword>
<gene>
    <name evidence="2" type="ORF">MPF_2020</name>
</gene>
<evidence type="ECO:0000256" key="1">
    <source>
        <dbReference type="SAM" id="Phobius"/>
    </source>
</evidence>
<dbReference type="Proteomes" id="UP000185713">
    <property type="component" value="Unassembled WGS sequence"/>
</dbReference>
<name>A0A1L9C1P7_9EURY</name>
<feature type="transmembrane region" description="Helical" evidence="1">
    <location>
        <begin position="6"/>
        <end position="26"/>
    </location>
</feature>
<evidence type="ECO:0000313" key="3">
    <source>
        <dbReference type="Proteomes" id="UP000185713"/>
    </source>
</evidence>